<dbReference type="SUPFAM" id="SSF57424">
    <property type="entry name" value="LDL receptor-like module"/>
    <property type="match status" value="1"/>
</dbReference>
<comment type="subcellular location">
    <subcellularLocation>
        <location evidence="1">Membrane</location>
        <topology evidence="1">Single-pass membrane protein</topology>
    </subcellularLocation>
</comment>
<keyword evidence="2 9" id="KW-0812">Transmembrane</keyword>
<dbReference type="PRINTS" id="PR00261">
    <property type="entry name" value="LDLRECEPTOR"/>
</dbReference>
<dbReference type="SMART" id="SM00181">
    <property type="entry name" value="EGF"/>
    <property type="match status" value="6"/>
</dbReference>
<feature type="transmembrane region" description="Helical" evidence="9">
    <location>
        <begin position="1414"/>
        <end position="1435"/>
    </location>
</feature>
<evidence type="ECO:0000256" key="6">
    <source>
        <dbReference type="ARBA" id="ARBA00023157"/>
    </source>
</evidence>
<dbReference type="Proteomes" id="UP000663860">
    <property type="component" value="Unassembled WGS sequence"/>
</dbReference>
<dbReference type="InterPro" id="IPR017452">
    <property type="entry name" value="GPCR_Rhodpsn_7TM"/>
</dbReference>
<dbReference type="GO" id="GO:0004930">
    <property type="term" value="F:G protein-coupled receptor activity"/>
    <property type="evidence" value="ECO:0007669"/>
    <property type="project" value="InterPro"/>
</dbReference>
<evidence type="ECO:0000256" key="10">
    <source>
        <dbReference type="SAM" id="SignalP"/>
    </source>
</evidence>
<dbReference type="SUPFAM" id="SSF57196">
    <property type="entry name" value="EGF/Laminin"/>
    <property type="match status" value="2"/>
</dbReference>
<accession>A0A814BQQ0</accession>
<dbReference type="InterPro" id="IPR036055">
    <property type="entry name" value="LDL_receptor-like_sf"/>
</dbReference>
<feature type="disulfide bond" evidence="7">
    <location>
        <begin position="1001"/>
        <end position="1010"/>
    </location>
</feature>
<feature type="signal peptide" evidence="10">
    <location>
        <begin position="1"/>
        <end position="15"/>
    </location>
</feature>
<sequence length="1556" mass="179441">MIYLHNFIFISLIAATPQINLYYTDGINEKENADTFQHDCLRVGIVEVFEEHAIVSFCVSKPLLRFHIEPHDSFPKFTFVELSKHNITSEQLYLWSAPIDVVEQYQHYLNQLSISNNDLSMATEVFYNCTLPRFGSMCQYELNYYHSGHSSLNNLIIDYYRAYAYAMTNLTCYTNLECNRGSLSACLDWSEICDGKIDCLDSGSDEEYCWQLEINECKDNEYRCRNGLCVPKSFYKDYFISPDCIDQSDERTSSIEIVQNYLTCPIPIGCGDIICTKQPFTSSCTRYRSELLISALFSTIYGPISDVCWLAIQCILKIPNIDYSICGKLCLFGICNKFIDENCPEMFYAPNVPVIFGHIYFAYHQNKSQPLSTRNSWGFYLCSNNSYNDGHFINGSKISFRNTTCYHYSNVQSANPGVFYWATSNRHPLFEELWKYNQVFNYNSTICNASNMYQCIDSIKCISRHRVQDGINDCPRNDDEYRNDTNITIIIEDIPGINHVLPGESTDKLLYARKNISFQTICDGFTELVPINVTGQNQTDETECEQWECNNIYTRCNGIWNCINGLDEIGCDLSLPLSCSSDHHLCVSPQTYQLKCLPIEKINDGKIDCFGGIDEFALCRPKYETFLNNNFYCANQSHSQSCISFSYICSDFMGCPHNDSVQFCRQNRTFTVINNLCGEDLLPFISDIDKFLCNQLKTKTKEALVYFFLDGMNLTVEVPKDTEEQTIIPSLILLPENNHRRCHHGLEIRVGFNNTNNTTCLCPSSYSGEQCQYQNERVSLTIQFRAMSDSWRTSFVIVISLIDDTDERIIHSYDQFTYLSVRDCKKKFNVYLLYSTRSKNRTKQYSIHIDFYEKISKAYRGSLLYPIEFPFLPVHRLAYIIDIPRSRDKHPSCSTNPCIHGTCRQYLNDDKTYSSFCQCSKGWSGKYCTIKFNCTCSDGSLCIGISSNRPICICPMDKFGSRCLLTNTVCVNEKNSTCENRGLCISNDQHIESNSKVTCICPMGFSGDQCEIEDNQLRLSFEKKIISSQAIYIHFIRIMKNDAPKRETIFKTIPFVQNSVIIHYPNRFHLAFVEFRHEKYYLAVLQKTYNQSSIITKTITSSDRCSHISEIFNQTILQMNLIRRIKYYHVPCQQYSLNRSCFYDETHLCLCYDYEQKRLANCLKFNHSVVFDCLGQSECENKAECFQDSLDCPLKTICACSECYYGKRCQFSSSGFGLSLDAILGYHIFTNVGIKHQSTVVQTSIALNVIFILAGFINGILAMLTFTQKSVREVGCGLYLFSSSIVTLMTMILFALKFWILIFAQMTPITDRSFLKVQCISLDFLLRICLSMDAWLSACVASERAMTVVKSTRFDKKKSKKIAKLVIIGLCIVVIGTSIHDPIYRRLIEEENDDEKRLWCIVTYPVGLKRFNSFINGFHVVAPFVINLLSAIILITKKSRRQVNTQVHRTYKELLQEQFRKHRRLFTAPVLLVILAIPRLIISVISKCMKSVDDSWLFLVGYFISFIPTMLTCFIFILPSKFYRKEFQKSITEYGTNIQRRLHIISIIKYSIIYFI</sequence>
<keyword evidence="10" id="KW-0732">Signal</keyword>
<evidence type="ECO:0000256" key="7">
    <source>
        <dbReference type="PROSITE-ProRule" id="PRU00076"/>
    </source>
</evidence>
<evidence type="ECO:0000256" key="8">
    <source>
        <dbReference type="PROSITE-ProRule" id="PRU00124"/>
    </source>
</evidence>
<evidence type="ECO:0000256" key="1">
    <source>
        <dbReference type="ARBA" id="ARBA00004167"/>
    </source>
</evidence>
<dbReference type="PANTHER" id="PTHR24270">
    <property type="entry name" value="LOW-DENSITY LIPOPROTEIN RECEPTOR-RELATED"/>
    <property type="match status" value="1"/>
</dbReference>
<dbReference type="InterPro" id="IPR000742">
    <property type="entry name" value="EGF"/>
</dbReference>
<gene>
    <name evidence="13" type="ORF">IZO911_LOCUS13805</name>
</gene>
<feature type="transmembrane region" description="Helical" evidence="9">
    <location>
        <begin position="1465"/>
        <end position="1485"/>
    </location>
</feature>
<keyword evidence="6 7" id="KW-1015">Disulfide bond</keyword>
<evidence type="ECO:0000313" key="13">
    <source>
        <dbReference type="EMBL" id="CAF0929839.1"/>
    </source>
</evidence>
<dbReference type="SUPFAM" id="SSF81321">
    <property type="entry name" value="Family A G protein-coupled receptor-like"/>
    <property type="match status" value="1"/>
</dbReference>
<evidence type="ECO:0000256" key="9">
    <source>
        <dbReference type="SAM" id="Phobius"/>
    </source>
</evidence>
<dbReference type="Gene3D" id="4.10.400.10">
    <property type="entry name" value="Low-density Lipoprotein Receptor"/>
    <property type="match status" value="1"/>
</dbReference>
<evidence type="ECO:0000256" key="3">
    <source>
        <dbReference type="ARBA" id="ARBA00022737"/>
    </source>
</evidence>
<dbReference type="PROSITE" id="PS50068">
    <property type="entry name" value="LDLRA_2"/>
    <property type="match status" value="1"/>
</dbReference>
<dbReference type="PROSITE" id="PS00022">
    <property type="entry name" value="EGF_1"/>
    <property type="match status" value="4"/>
</dbReference>
<dbReference type="CDD" id="cd00112">
    <property type="entry name" value="LDLa"/>
    <property type="match status" value="2"/>
</dbReference>
<feature type="transmembrane region" description="Helical" evidence="9">
    <location>
        <begin position="1497"/>
        <end position="1518"/>
    </location>
</feature>
<keyword evidence="5 9" id="KW-0472">Membrane</keyword>
<evidence type="ECO:0000256" key="5">
    <source>
        <dbReference type="ARBA" id="ARBA00023136"/>
    </source>
</evidence>
<comment type="caution">
    <text evidence="13">The sequence shown here is derived from an EMBL/GenBank/DDBJ whole genome shotgun (WGS) entry which is preliminary data.</text>
</comment>
<evidence type="ECO:0000259" key="11">
    <source>
        <dbReference type="PROSITE" id="PS50026"/>
    </source>
</evidence>
<comment type="caution">
    <text evidence="7">Lacks conserved residue(s) required for the propagation of feature annotation.</text>
</comment>
<dbReference type="PROSITE" id="PS50026">
    <property type="entry name" value="EGF_3"/>
    <property type="match status" value="2"/>
</dbReference>
<evidence type="ECO:0000259" key="12">
    <source>
        <dbReference type="PROSITE" id="PS50262"/>
    </source>
</evidence>
<keyword evidence="3" id="KW-0677">Repeat</keyword>
<dbReference type="Gene3D" id="2.10.25.10">
    <property type="entry name" value="Laminin"/>
    <property type="match status" value="2"/>
</dbReference>
<feature type="disulfide bond" evidence="7">
    <location>
        <begin position="893"/>
        <end position="903"/>
    </location>
</feature>
<feature type="transmembrane region" description="Helical" evidence="9">
    <location>
        <begin position="1245"/>
        <end position="1266"/>
    </location>
</feature>
<evidence type="ECO:0000256" key="4">
    <source>
        <dbReference type="ARBA" id="ARBA00022989"/>
    </source>
</evidence>
<protein>
    <submittedName>
        <fullName evidence="13">Uncharacterized protein</fullName>
    </submittedName>
</protein>
<dbReference type="InterPro" id="IPR000276">
    <property type="entry name" value="GPCR_Rhodpsn"/>
</dbReference>
<dbReference type="Gene3D" id="1.20.1070.10">
    <property type="entry name" value="Rhodopsin 7-helix transmembrane proteins"/>
    <property type="match status" value="1"/>
</dbReference>
<dbReference type="Pfam" id="PF00001">
    <property type="entry name" value="7tm_1"/>
    <property type="match status" value="1"/>
</dbReference>
<dbReference type="SMART" id="SM00192">
    <property type="entry name" value="LDLa"/>
    <property type="match status" value="5"/>
</dbReference>
<dbReference type="PROSITE" id="PS50262">
    <property type="entry name" value="G_PROTEIN_RECEP_F1_2"/>
    <property type="match status" value="1"/>
</dbReference>
<dbReference type="InterPro" id="IPR050685">
    <property type="entry name" value="LDLR"/>
</dbReference>
<evidence type="ECO:0000256" key="2">
    <source>
        <dbReference type="ARBA" id="ARBA00022692"/>
    </source>
</evidence>
<feature type="transmembrane region" description="Helical" evidence="9">
    <location>
        <begin position="1278"/>
        <end position="1304"/>
    </location>
</feature>
<feature type="transmembrane region" description="Helical" evidence="9">
    <location>
        <begin position="1362"/>
        <end position="1380"/>
    </location>
</feature>
<keyword evidence="4 9" id="KW-1133">Transmembrane helix</keyword>
<proteinExistence type="predicted"/>
<reference evidence="13" key="1">
    <citation type="submission" date="2021-02" db="EMBL/GenBank/DDBJ databases">
        <authorList>
            <person name="Nowell W R."/>
        </authorList>
    </citation>
    <scope>NUCLEOTIDE SEQUENCE</scope>
</reference>
<dbReference type="PROSITE" id="PS01186">
    <property type="entry name" value="EGF_2"/>
    <property type="match status" value="2"/>
</dbReference>
<feature type="domain" description="EGF-like" evidence="11">
    <location>
        <begin position="966"/>
        <end position="1011"/>
    </location>
</feature>
<keyword evidence="7" id="KW-0245">EGF-like domain</keyword>
<organism evidence="13 14">
    <name type="scientific">Adineta steineri</name>
    <dbReference type="NCBI Taxonomy" id="433720"/>
    <lineage>
        <taxon>Eukaryota</taxon>
        <taxon>Metazoa</taxon>
        <taxon>Spiralia</taxon>
        <taxon>Gnathifera</taxon>
        <taxon>Rotifera</taxon>
        <taxon>Eurotatoria</taxon>
        <taxon>Bdelloidea</taxon>
        <taxon>Adinetida</taxon>
        <taxon>Adinetidae</taxon>
        <taxon>Adineta</taxon>
    </lineage>
</organism>
<feature type="chain" id="PRO_5032852966" evidence="10">
    <location>
        <begin position="16"/>
        <end position="1556"/>
    </location>
</feature>
<feature type="domain" description="G-protein coupled receptors family 1 profile" evidence="12">
    <location>
        <begin position="1258"/>
        <end position="1516"/>
    </location>
</feature>
<feature type="disulfide bond" evidence="8">
    <location>
        <begin position="217"/>
        <end position="229"/>
    </location>
</feature>
<feature type="disulfide bond" evidence="7">
    <location>
        <begin position="919"/>
        <end position="928"/>
    </location>
</feature>
<evidence type="ECO:0000313" key="14">
    <source>
        <dbReference type="Proteomes" id="UP000663860"/>
    </source>
</evidence>
<dbReference type="GO" id="GO:0016192">
    <property type="term" value="P:vesicle-mediated transport"/>
    <property type="evidence" value="ECO:0007669"/>
    <property type="project" value="UniProtKB-ARBA"/>
</dbReference>
<name>A0A814BQQ0_9BILA</name>
<dbReference type="EMBL" id="CAJNOE010000112">
    <property type="protein sequence ID" value="CAF0929839.1"/>
    <property type="molecule type" value="Genomic_DNA"/>
</dbReference>
<dbReference type="InterPro" id="IPR002172">
    <property type="entry name" value="LDrepeatLR_classA_rpt"/>
</dbReference>
<feature type="domain" description="EGF-like" evidence="11">
    <location>
        <begin position="889"/>
        <end position="929"/>
    </location>
</feature>
<dbReference type="GO" id="GO:0005886">
    <property type="term" value="C:plasma membrane"/>
    <property type="evidence" value="ECO:0007669"/>
    <property type="project" value="TreeGrafter"/>
</dbReference>